<dbReference type="GO" id="GO:0045892">
    <property type="term" value="P:negative regulation of DNA-templated transcription"/>
    <property type="evidence" value="ECO:0007669"/>
    <property type="project" value="TreeGrafter"/>
</dbReference>
<dbReference type="Pfam" id="PF02467">
    <property type="entry name" value="Whib"/>
    <property type="match status" value="1"/>
</dbReference>
<dbReference type="GO" id="GO:0046872">
    <property type="term" value="F:metal ion binding"/>
    <property type="evidence" value="ECO:0007669"/>
    <property type="project" value="UniProtKB-KW"/>
</dbReference>
<evidence type="ECO:0000313" key="14">
    <source>
        <dbReference type="EMBL" id="STZ60287.1"/>
    </source>
</evidence>
<dbReference type="GO" id="GO:0045454">
    <property type="term" value="P:cell redox homeostasis"/>
    <property type="evidence" value="ECO:0007669"/>
    <property type="project" value="TreeGrafter"/>
</dbReference>
<dbReference type="InterPro" id="IPR003482">
    <property type="entry name" value="Whib"/>
</dbReference>
<dbReference type="GO" id="GO:0003677">
    <property type="term" value="F:DNA binding"/>
    <property type="evidence" value="ECO:0007669"/>
    <property type="project" value="UniProtKB-UniRule"/>
</dbReference>
<dbReference type="GO" id="GO:0047134">
    <property type="term" value="F:protein-disulfide reductase [NAD(P)H] activity"/>
    <property type="evidence" value="ECO:0007669"/>
    <property type="project" value="TreeGrafter"/>
</dbReference>
<keyword evidence="7 12" id="KW-0411">Iron-sulfur</keyword>
<keyword evidence="15" id="KW-1185">Reference proteome</keyword>
<gene>
    <name evidence="12" type="primary">whiB</name>
    <name evidence="14" type="ORF">NCTC10821_03826</name>
</gene>
<evidence type="ECO:0000256" key="5">
    <source>
        <dbReference type="ARBA" id="ARBA00022723"/>
    </source>
</evidence>
<protein>
    <recommendedName>
        <fullName evidence="12">Transcriptional regulator WhiB</fullName>
    </recommendedName>
</protein>
<dbReference type="RefSeq" id="WP_272866085.1">
    <property type="nucleotide sequence ID" value="NZ_AP022600.1"/>
</dbReference>
<evidence type="ECO:0000256" key="6">
    <source>
        <dbReference type="ARBA" id="ARBA00023004"/>
    </source>
</evidence>
<comment type="function">
    <text evidence="12">Acts as a transcriptional regulator. Probably redox-responsive. The apo- but not holo-form probably binds DNA.</text>
</comment>
<evidence type="ECO:0000313" key="15">
    <source>
        <dbReference type="Proteomes" id="UP000254978"/>
    </source>
</evidence>
<comment type="PTM">
    <text evidence="12">Upon Fe-S cluster removal intramolecular disulfide bonds are formed.</text>
</comment>
<keyword evidence="9 12" id="KW-0238">DNA-binding</keyword>
<dbReference type="HAMAP" id="MF_01479">
    <property type="entry name" value="WhiB"/>
    <property type="match status" value="1"/>
</dbReference>
<evidence type="ECO:0000256" key="7">
    <source>
        <dbReference type="ARBA" id="ARBA00023014"/>
    </source>
</evidence>
<comment type="similarity">
    <text evidence="2 12">Belongs to the WhiB family.</text>
</comment>
<feature type="binding site" evidence="12">
    <location>
        <position position="52"/>
    </location>
    <ligand>
        <name>[4Fe-4S] cluster</name>
        <dbReference type="ChEBI" id="CHEBI:49883"/>
    </ligand>
</feature>
<dbReference type="Proteomes" id="UP000254978">
    <property type="component" value="Unassembled WGS sequence"/>
</dbReference>
<comment type="PTM">
    <text evidence="12">The Fe-S cluster can be nitrosylated by nitric oxide (NO).</text>
</comment>
<proteinExistence type="inferred from homology"/>
<organism evidence="14 15">
    <name type="scientific">Mycolicibacterium tokaiense</name>
    <dbReference type="NCBI Taxonomy" id="39695"/>
    <lineage>
        <taxon>Bacteria</taxon>
        <taxon>Bacillati</taxon>
        <taxon>Actinomycetota</taxon>
        <taxon>Actinomycetes</taxon>
        <taxon>Mycobacteriales</taxon>
        <taxon>Mycobacteriaceae</taxon>
        <taxon>Mycolicibacterium</taxon>
    </lineage>
</organism>
<evidence type="ECO:0000256" key="12">
    <source>
        <dbReference type="HAMAP-Rule" id="MF_01479"/>
    </source>
</evidence>
<feature type="domain" description="4Fe-4S Wbl-type" evidence="13">
    <location>
        <begin position="19"/>
        <end position="82"/>
    </location>
</feature>
<evidence type="ECO:0000256" key="11">
    <source>
        <dbReference type="ARBA" id="ARBA00023163"/>
    </source>
</evidence>
<evidence type="ECO:0000256" key="4">
    <source>
        <dbReference type="ARBA" id="ARBA00022490"/>
    </source>
</evidence>
<feature type="binding site" evidence="12">
    <location>
        <position position="58"/>
    </location>
    <ligand>
        <name>[4Fe-4S] cluster</name>
        <dbReference type="ChEBI" id="CHEBI:49883"/>
    </ligand>
</feature>
<keyword evidence="11 12" id="KW-0804">Transcription</keyword>
<evidence type="ECO:0000256" key="9">
    <source>
        <dbReference type="ARBA" id="ARBA00023125"/>
    </source>
</evidence>
<evidence type="ECO:0000256" key="1">
    <source>
        <dbReference type="ARBA" id="ARBA00004496"/>
    </source>
</evidence>
<evidence type="ECO:0000256" key="10">
    <source>
        <dbReference type="ARBA" id="ARBA00023157"/>
    </source>
</evidence>
<evidence type="ECO:0000256" key="2">
    <source>
        <dbReference type="ARBA" id="ARBA00006597"/>
    </source>
</evidence>
<keyword evidence="3 12" id="KW-0004">4Fe-4S</keyword>
<dbReference type="PROSITE" id="PS51674">
    <property type="entry name" value="4FE4S_WBL"/>
    <property type="match status" value="1"/>
</dbReference>
<dbReference type="GO" id="GO:0051539">
    <property type="term" value="F:4 iron, 4 sulfur cluster binding"/>
    <property type="evidence" value="ECO:0007669"/>
    <property type="project" value="UniProtKB-UniRule"/>
</dbReference>
<dbReference type="PANTHER" id="PTHR38839:SF5">
    <property type="entry name" value="TRANSCRIPTIONAL REGULATOR WHID"/>
    <property type="match status" value="1"/>
</dbReference>
<comment type="cofactor">
    <cofactor evidence="12">
        <name>[4Fe-4S] cluster</name>
        <dbReference type="ChEBI" id="CHEBI:49883"/>
    </cofactor>
    <text evidence="12">Binds 1 [4Fe-4S] cluster per subunit. Following nitrosylation of the [4Fe-4S] cluster binds 1 [4Fe-8(NO)] cluster per subunit.</text>
</comment>
<comment type="subcellular location">
    <subcellularLocation>
        <location evidence="1 12">Cytoplasm</location>
    </subcellularLocation>
</comment>
<dbReference type="InterPro" id="IPR034768">
    <property type="entry name" value="4FE4S_WBL"/>
</dbReference>
<sequence>MSEPPRALESVWEWQLQGRCRALPAHIFFPDDHRGQALREREEKAKRVCRGCPVLVTCREHALQLPERFGVWGAMTARERSRARRAQTDSRGA</sequence>
<evidence type="ECO:0000256" key="3">
    <source>
        <dbReference type="ARBA" id="ARBA00022485"/>
    </source>
</evidence>
<dbReference type="AlphaFoldDB" id="A0A378TJC4"/>
<keyword evidence="4 12" id="KW-0963">Cytoplasm</keyword>
<feature type="binding site" evidence="12">
    <location>
        <position position="49"/>
    </location>
    <ligand>
        <name>[4Fe-4S] cluster</name>
        <dbReference type="ChEBI" id="CHEBI:49883"/>
    </ligand>
</feature>
<dbReference type="GO" id="GO:0035731">
    <property type="term" value="F:dinitrosyl-iron complex binding"/>
    <property type="evidence" value="ECO:0007669"/>
    <property type="project" value="UniProtKB-UniRule"/>
</dbReference>
<reference evidence="14 15" key="1">
    <citation type="submission" date="2018-06" db="EMBL/GenBank/DDBJ databases">
        <authorList>
            <consortium name="Pathogen Informatics"/>
            <person name="Doyle S."/>
        </authorList>
    </citation>
    <scope>NUCLEOTIDE SEQUENCE [LARGE SCALE GENOMIC DNA]</scope>
    <source>
        <strain evidence="14 15">NCTC10821</strain>
    </source>
</reference>
<dbReference type="EMBL" id="UGQT01000001">
    <property type="protein sequence ID" value="STZ60287.1"/>
    <property type="molecule type" value="Genomic_DNA"/>
</dbReference>
<keyword evidence="10 12" id="KW-1015">Disulfide bond</keyword>
<dbReference type="GO" id="GO:0005737">
    <property type="term" value="C:cytoplasm"/>
    <property type="evidence" value="ECO:0007669"/>
    <property type="project" value="UniProtKB-SubCell"/>
</dbReference>
<name>A0A378TJC4_9MYCO</name>
<keyword evidence="5 12" id="KW-0479">Metal-binding</keyword>
<keyword evidence="8 12" id="KW-0805">Transcription regulation</keyword>
<keyword evidence="6 12" id="KW-0408">Iron</keyword>
<accession>A0A378TJC4</accession>
<dbReference type="PANTHER" id="PTHR38839">
    <property type="entry name" value="TRANSCRIPTIONAL REGULATOR WHID-RELATED"/>
    <property type="match status" value="1"/>
</dbReference>
<feature type="binding site" evidence="12">
    <location>
        <position position="20"/>
    </location>
    <ligand>
        <name>[4Fe-4S] cluster</name>
        <dbReference type="ChEBI" id="CHEBI:49883"/>
    </ligand>
</feature>
<evidence type="ECO:0000256" key="8">
    <source>
        <dbReference type="ARBA" id="ARBA00023015"/>
    </source>
</evidence>
<evidence type="ECO:0000259" key="13">
    <source>
        <dbReference type="PROSITE" id="PS51674"/>
    </source>
</evidence>